<evidence type="ECO:0000259" key="2">
    <source>
        <dbReference type="Pfam" id="PF26036"/>
    </source>
</evidence>
<dbReference type="AlphaFoldDB" id="A0AAE3K815"/>
<name>A0AAE3K815_9EURY</name>
<reference evidence="3" key="2">
    <citation type="submission" date="2022-02" db="EMBL/GenBank/DDBJ databases">
        <authorList>
            <person name="Elcheninov A.G."/>
            <person name="Sorokin D.Y."/>
            <person name="Kublanov I.V."/>
        </authorList>
    </citation>
    <scope>NUCLEOTIDE SEQUENCE</scope>
    <source>
        <strain evidence="3">AArc-St2</strain>
    </source>
</reference>
<dbReference type="InterPro" id="IPR058957">
    <property type="entry name" value="Peptidase_inhib_put_dom"/>
</dbReference>
<keyword evidence="4" id="KW-1185">Reference proteome</keyword>
<dbReference type="Pfam" id="PF26036">
    <property type="entry name" value="Peptidase_inhib_put"/>
    <property type="match status" value="1"/>
</dbReference>
<reference evidence="3" key="1">
    <citation type="journal article" date="2022" name="Syst. Appl. Microbiol.">
        <title>Natronocalculus amylovorans gen. nov., sp. nov., and Natranaeroarchaeum aerophilus sp. nov., dominant culturable amylolytic natronoarchaea from hypersaline soda lakes in southwestern Siberia.</title>
        <authorList>
            <person name="Sorokin D.Y."/>
            <person name="Elcheninov A.G."/>
            <person name="Khizhniak T.V."/>
            <person name="Koenen M."/>
            <person name="Bale N.J."/>
            <person name="Damste J.S.S."/>
            <person name="Kublanov I.V."/>
        </authorList>
    </citation>
    <scope>NUCLEOTIDE SEQUENCE</scope>
    <source>
        <strain evidence="3">AArc-St2</strain>
    </source>
</reference>
<feature type="region of interest" description="Disordered" evidence="1">
    <location>
        <begin position="1"/>
        <end position="21"/>
    </location>
</feature>
<gene>
    <name evidence="3" type="ORF">AArcSt2_06285</name>
</gene>
<evidence type="ECO:0000256" key="1">
    <source>
        <dbReference type="SAM" id="MobiDB-lite"/>
    </source>
</evidence>
<dbReference type="RefSeq" id="WP_174652030.1">
    <property type="nucleotide sequence ID" value="NZ_JAKRVX010000002.1"/>
</dbReference>
<evidence type="ECO:0000313" key="4">
    <source>
        <dbReference type="Proteomes" id="UP001203207"/>
    </source>
</evidence>
<organism evidence="3 4">
    <name type="scientific">Natronocalculus amylovorans</name>
    <dbReference type="NCBI Taxonomy" id="2917812"/>
    <lineage>
        <taxon>Archaea</taxon>
        <taxon>Methanobacteriati</taxon>
        <taxon>Methanobacteriota</taxon>
        <taxon>Stenosarchaea group</taxon>
        <taxon>Halobacteria</taxon>
        <taxon>Halobacteriales</taxon>
        <taxon>Haloferacaceae</taxon>
        <taxon>Natronocalculus</taxon>
    </lineage>
</organism>
<protein>
    <recommendedName>
        <fullName evidence="2">Putative peptidase inhibitor domain-containing protein</fullName>
    </recommendedName>
</protein>
<feature type="domain" description="Putative peptidase inhibitor" evidence="2">
    <location>
        <begin position="5"/>
        <end position="86"/>
    </location>
</feature>
<dbReference type="EMBL" id="JAKRVX010000002">
    <property type="protein sequence ID" value="MCL9816551.1"/>
    <property type="molecule type" value="Genomic_DNA"/>
</dbReference>
<proteinExistence type="predicted"/>
<comment type="caution">
    <text evidence="3">The sequence shown here is derived from an EMBL/GenBank/DDBJ whole genome shotgun (WGS) entry which is preliminary data.</text>
</comment>
<evidence type="ECO:0000313" key="3">
    <source>
        <dbReference type="EMBL" id="MCL9816551.1"/>
    </source>
</evidence>
<dbReference type="Proteomes" id="UP001203207">
    <property type="component" value="Unassembled WGS sequence"/>
</dbReference>
<accession>A0AAE3K815</accession>
<sequence>MAEPYLSHPVRRLRTDPTPDDSVSLVVELDSLSPASLESHADDCDGTVERELGFDAHLVTLPELQVDTFCEVDGVVRIETADTIGITPPPE</sequence>